<dbReference type="EMBL" id="MVIL01000172">
    <property type="protein sequence ID" value="ORB77419.1"/>
    <property type="molecule type" value="Genomic_DNA"/>
</dbReference>
<accession>A0ABX3TF53</accession>
<protein>
    <submittedName>
        <fullName evidence="1">Uncharacterized protein</fullName>
    </submittedName>
</protein>
<evidence type="ECO:0000313" key="1">
    <source>
        <dbReference type="EMBL" id="ORB77419.1"/>
    </source>
</evidence>
<organism evidence="1 2">
    <name type="scientific">Mycobacterium timonense</name>
    <dbReference type="NCBI Taxonomy" id="701043"/>
    <lineage>
        <taxon>Bacteria</taxon>
        <taxon>Bacillati</taxon>
        <taxon>Actinomycetota</taxon>
        <taxon>Actinomycetes</taxon>
        <taxon>Mycobacteriales</taxon>
        <taxon>Mycobacteriaceae</taxon>
        <taxon>Mycobacterium</taxon>
        <taxon>Mycobacterium avium complex (MAC)</taxon>
    </lineage>
</organism>
<name>A0ABX3TF53_9MYCO</name>
<keyword evidence="2" id="KW-1185">Reference proteome</keyword>
<sequence length="84" mass="9093">MDAADRLEHFDPDDPTVRALGIETIAAAANQLCDAVDDAVFRGVPTRIINLVLDDLEDRLSVSLRSGDTVSLTELCKELDIKPG</sequence>
<comment type="caution">
    <text evidence="1">The sequence shown here is derived from an EMBL/GenBank/DDBJ whole genome shotgun (WGS) entry which is preliminary data.</text>
</comment>
<dbReference type="Proteomes" id="UP000192847">
    <property type="component" value="Unassembled WGS sequence"/>
</dbReference>
<gene>
    <name evidence="1" type="ORF">BST46_24590</name>
</gene>
<proteinExistence type="predicted"/>
<evidence type="ECO:0000313" key="2">
    <source>
        <dbReference type="Proteomes" id="UP000192847"/>
    </source>
</evidence>
<reference evidence="1 2" key="1">
    <citation type="submission" date="2017-02" db="EMBL/GenBank/DDBJ databases">
        <title>The new phylogeny of genus Mycobacterium.</title>
        <authorList>
            <person name="Tortoli E."/>
            <person name="Trovato A."/>
            <person name="Cirillo D.M."/>
        </authorList>
    </citation>
    <scope>NUCLEOTIDE SEQUENCE [LARGE SCALE GENOMIC DNA]</scope>
    <source>
        <strain evidence="1 2">CCUG 56329</strain>
    </source>
</reference>